<dbReference type="InterPro" id="IPR010022">
    <property type="entry name" value="XkdX"/>
</dbReference>
<proteinExistence type="predicted"/>
<dbReference type="Pfam" id="PF09693">
    <property type="entry name" value="Phage_XkdX"/>
    <property type="match status" value="1"/>
</dbReference>
<dbReference type="Proteomes" id="UP000198414">
    <property type="component" value="Unassembled WGS sequence"/>
</dbReference>
<accession>A0A1Z5IUD3</accession>
<comment type="caution">
    <text evidence="1">The sequence shown here is derived from an EMBL/GenBank/DDBJ whole genome shotgun (WGS) entry which is preliminary data.</text>
</comment>
<evidence type="ECO:0000313" key="1">
    <source>
        <dbReference type="EMBL" id="GAX05370.1"/>
    </source>
</evidence>
<dbReference type="EMBL" id="BCMI01000005">
    <property type="protein sequence ID" value="GAX05370.1"/>
    <property type="molecule type" value="Genomic_DNA"/>
</dbReference>
<sequence length="164" mass="17382">MDDENTQPTLDYVLVPNPSGGYTKMERATAKNTGQTFVEVPNSGTPRSMINPVYDATAGTWSDTVATQKELSDLTDQVASTDDVANQAALALQALTLAVAGKVTSTPLTNWADRIKSYRSLADQGGWTDDQVANAVTVSWITADDYAAITGKSYVAPTEGDGTK</sequence>
<evidence type="ECO:0000313" key="2">
    <source>
        <dbReference type="Proteomes" id="UP000198414"/>
    </source>
</evidence>
<organism evidence="1 2">
    <name type="scientific">Secundilactobacillus pentosiphilus</name>
    <dbReference type="NCBI Taxonomy" id="1714682"/>
    <lineage>
        <taxon>Bacteria</taxon>
        <taxon>Bacillati</taxon>
        <taxon>Bacillota</taxon>
        <taxon>Bacilli</taxon>
        <taxon>Lactobacillales</taxon>
        <taxon>Lactobacillaceae</taxon>
        <taxon>Secundilactobacillus</taxon>
    </lineage>
</organism>
<dbReference type="RefSeq" id="WP_089120684.1">
    <property type="nucleotide sequence ID" value="NZ_BCMI01000005.1"/>
</dbReference>
<name>A0A1Z5IUD3_9LACO</name>
<reference evidence="1 2" key="1">
    <citation type="submission" date="2015-11" db="EMBL/GenBank/DDBJ databases">
        <title>Draft genome sequences of new species of the genus Lactobacillus isolated from orchardgrass silage.</title>
        <authorList>
            <person name="Tohno M."/>
            <person name="Tanizawa Y."/>
            <person name="Arita M."/>
        </authorList>
    </citation>
    <scope>NUCLEOTIDE SEQUENCE [LARGE SCALE GENOMIC DNA]</scope>
    <source>
        <strain evidence="1 2">IWT25</strain>
    </source>
</reference>
<protein>
    <submittedName>
        <fullName evidence="1">Uncharacterized protein</fullName>
    </submittedName>
</protein>
<dbReference type="AlphaFoldDB" id="A0A1Z5IUD3"/>
<gene>
    <name evidence="1" type="ORF">IWT25_00674</name>
</gene>